<dbReference type="PRINTS" id="PR01438">
    <property type="entry name" value="UNVRSLSTRESS"/>
</dbReference>
<evidence type="ECO:0000259" key="2">
    <source>
        <dbReference type="Pfam" id="PF00582"/>
    </source>
</evidence>
<dbReference type="InterPro" id="IPR006016">
    <property type="entry name" value="UspA"/>
</dbReference>
<dbReference type="PANTHER" id="PTHR46553:SF3">
    <property type="entry name" value="ADENINE NUCLEOTIDE ALPHA HYDROLASES-LIKE SUPERFAMILY PROTEIN"/>
    <property type="match status" value="1"/>
</dbReference>
<dbReference type="EMBL" id="JAAXLA010000034">
    <property type="protein sequence ID" value="NMH99298.1"/>
    <property type="molecule type" value="Genomic_DNA"/>
</dbReference>
<dbReference type="InterPro" id="IPR014729">
    <property type="entry name" value="Rossmann-like_a/b/a_fold"/>
</dbReference>
<dbReference type="PANTHER" id="PTHR46553">
    <property type="entry name" value="ADENINE NUCLEOTIDE ALPHA HYDROLASES-LIKE SUPERFAMILY PROTEIN"/>
    <property type="match status" value="1"/>
</dbReference>
<gene>
    <name evidence="3" type="ORF">HF526_18565</name>
</gene>
<dbReference type="RefSeq" id="WP_169382784.1">
    <property type="nucleotide sequence ID" value="NZ_JAAXLA010000034.1"/>
</dbReference>
<sequence length="158" mass="16986">MTETQEARDQPAVVVGVDGSEPSRSALRWAVRYAKAMGETVHAVIAWEPPVMFGLEMPVGIDTDFAADAFSVLKETVDTVLGPTPEVKVRTSVFEGYPPLVLVREAQDADVLAVGNRGRNTVAGITLGSVSLYCVAHARCPVVVAHKAQDENRGRSPW</sequence>
<keyword evidence="4" id="KW-1185">Reference proteome</keyword>
<dbReference type="Proteomes" id="UP000820669">
    <property type="component" value="Unassembled WGS sequence"/>
</dbReference>
<protein>
    <submittedName>
        <fullName evidence="3">Universal stress protein</fullName>
    </submittedName>
</protein>
<name>A0ABX1SGL8_9PSEU</name>
<accession>A0ABX1SGL8</accession>
<evidence type="ECO:0000313" key="4">
    <source>
        <dbReference type="Proteomes" id="UP000820669"/>
    </source>
</evidence>
<evidence type="ECO:0000313" key="3">
    <source>
        <dbReference type="EMBL" id="NMH99298.1"/>
    </source>
</evidence>
<dbReference type="SUPFAM" id="SSF52402">
    <property type="entry name" value="Adenine nucleotide alpha hydrolases-like"/>
    <property type="match status" value="1"/>
</dbReference>
<dbReference type="Pfam" id="PF00582">
    <property type="entry name" value="Usp"/>
    <property type="match status" value="1"/>
</dbReference>
<comment type="caution">
    <text evidence="3">The sequence shown here is derived from an EMBL/GenBank/DDBJ whole genome shotgun (WGS) entry which is preliminary data.</text>
</comment>
<feature type="domain" description="UspA" evidence="2">
    <location>
        <begin position="13"/>
        <end position="145"/>
    </location>
</feature>
<dbReference type="InterPro" id="IPR006015">
    <property type="entry name" value="Universal_stress_UspA"/>
</dbReference>
<evidence type="ECO:0000256" key="1">
    <source>
        <dbReference type="ARBA" id="ARBA00008791"/>
    </source>
</evidence>
<reference evidence="3 4" key="1">
    <citation type="submission" date="2020-04" db="EMBL/GenBank/DDBJ databases">
        <authorList>
            <person name="Klaysubun C."/>
            <person name="Duangmal K."/>
            <person name="Lipun K."/>
        </authorList>
    </citation>
    <scope>NUCLEOTIDE SEQUENCE [LARGE SCALE GENOMIC DNA]</scope>
    <source>
        <strain evidence="3 4">K10HN5</strain>
    </source>
</reference>
<proteinExistence type="inferred from homology"/>
<organism evidence="3 4">
    <name type="scientific">Pseudonocardia acidicola</name>
    <dbReference type="NCBI Taxonomy" id="2724939"/>
    <lineage>
        <taxon>Bacteria</taxon>
        <taxon>Bacillati</taxon>
        <taxon>Actinomycetota</taxon>
        <taxon>Actinomycetes</taxon>
        <taxon>Pseudonocardiales</taxon>
        <taxon>Pseudonocardiaceae</taxon>
        <taxon>Pseudonocardia</taxon>
    </lineage>
</organism>
<dbReference type="Gene3D" id="3.40.50.620">
    <property type="entry name" value="HUPs"/>
    <property type="match status" value="1"/>
</dbReference>
<dbReference type="CDD" id="cd23659">
    <property type="entry name" value="USP_At3g01520-like"/>
    <property type="match status" value="1"/>
</dbReference>
<comment type="similarity">
    <text evidence="1">Belongs to the universal stress protein A family.</text>
</comment>